<name>A0A4Y2Q4R6_ARAVE</name>
<dbReference type="Proteomes" id="UP000499080">
    <property type="component" value="Unassembled WGS sequence"/>
</dbReference>
<dbReference type="AlphaFoldDB" id="A0A4Y2Q4R6"/>
<evidence type="ECO:0000313" key="2">
    <source>
        <dbReference type="Proteomes" id="UP000499080"/>
    </source>
</evidence>
<evidence type="ECO:0000313" key="1">
    <source>
        <dbReference type="EMBL" id="GBN57567.1"/>
    </source>
</evidence>
<reference evidence="1 2" key="1">
    <citation type="journal article" date="2019" name="Sci. Rep.">
        <title>Orb-weaving spider Araneus ventricosus genome elucidates the spidroin gene catalogue.</title>
        <authorList>
            <person name="Kono N."/>
            <person name="Nakamura H."/>
            <person name="Ohtoshi R."/>
            <person name="Moran D.A.P."/>
            <person name="Shinohara A."/>
            <person name="Yoshida Y."/>
            <person name="Fujiwara M."/>
            <person name="Mori M."/>
            <person name="Tomita M."/>
            <person name="Arakawa K."/>
        </authorList>
    </citation>
    <scope>NUCLEOTIDE SEQUENCE [LARGE SCALE GENOMIC DNA]</scope>
</reference>
<gene>
    <name evidence="1" type="ORF">AVEN_112218_1</name>
</gene>
<proteinExistence type="predicted"/>
<protein>
    <submittedName>
        <fullName evidence="1">Uncharacterized protein</fullName>
    </submittedName>
</protein>
<organism evidence="1 2">
    <name type="scientific">Araneus ventricosus</name>
    <name type="common">Orbweaver spider</name>
    <name type="synonym">Epeira ventricosa</name>
    <dbReference type="NCBI Taxonomy" id="182803"/>
    <lineage>
        <taxon>Eukaryota</taxon>
        <taxon>Metazoa</taxon>
        <taxon>Ecdysozoa</taxon>
        <taxon>Arthropoda</taxon>
        <taxon>Chelicerata</taxon>
        <taxon>Arachnida</taxon>
        <taxon>Araneae</taxon>
        <taxon>Araneomorphae</taxon>
        <taxon>Entelegynae</taxon>
        <taxon>Araneoidea</taxon>
        <taxon>Araneidae</taxon>
        <taxon>Araneus</taxon>
    </lineage>
</organism>
<accession>A0A4Y2Q4R6</accession>
<sequence>MTTSCYSQHKSRLVFQRQLGSIEKHQVTPHPLERIKEVDYLYIQKACNDFHGMHSDKSNQNPPFCWIVTARCIENPGQNLRTLREENCAQRKCTASRDERHQSATYNSSLIDKSHLQKKIIILSWHE</sequence>
<keyword evidence="2" id="KW-1185">Reference proteome</keyword>
<comment type="caution">
    <text evidence="1">The sequence shown here is derived from an EMBL/GenBank/DDBJ whole genome shotgun (WGS) entry which is preliminary data.</text>
</comment>
<dbReference type="EMBL" id="BGPR01012768">
    <property type="protein sequence ID" value="GBN57567.1"/>
    <property type="molecule type" value="Genomic_DNA"/>
</dbReference>